<dbReference type="GO" id="GO:0008270">
    <property type="term" value="F:zinc ion binding"/>
    <property type="evidence" value="ECO:0007669"/>
    <property type="project" value="InterPro"/>
</dbReference>
<name>A0A4Q0RYR7_9BRAD</name>
<dbReference type="InterPro" id="IPR051603">
    <property type="entry name" value="Zinc-ADH_QOR/CCCR"/>
</dbReference>
<evidence type="ECO:0000259" key="6">
    <source>
        <dbReference type="SMART" id="SM00829"/>
    </source>
</evidence>
<keyword evidence="4" id="KW-0521">NADP</keyword>
<dbReference type="SUPFAM" id="SSF51735">
    <property type="entry name" value="NAD(P)-binding Rossmann-fold domains"/>
    <property type="match status" value="1"/>
</dbReference>
<keyword evidence="5" id="KW-0694">RNA-binding</keyword>
<dbReference type="RefSeq" id="WP_164936454.1">
    <property type="nucleotide sequence ID" value="NZ_LBJC01000019.1"/>
</dbReference>
<dbReference type="PANTHER" id="PTHR44154:SF1">
    <property type="entry name" value="QUINONE OXIDOREDUCTASE"/>
    <property type="match status" value="1"/>
</dbReference>
<dbReference type="PROSITE" id="PS01162">
    <property type="entry name" value="QOR_ZETA_CRYSTAL"/>
    <property type="match status" value="1"/>
</dbReference>
<comment type="subcellular location">
    <subcellularLocation>
        <location evidence="1">Cytoplasm</location>
    </subcellularLocation>
</comment>
<dbReference type="InterPro" id="IPR036291">
    <property type="entry name" value="NAD(P)-bd_dom_sf"/>
</dbReference>
<dbReference type="InterPro" id="IPR020843">
    <property type="entry name" value="ER"/>
</dbReference>
<dbReference type="GO" id="GO:0016491">
    <property type="term" value="F:oxidoreductase activity"/>
    <property type="evidence" value="ECO:0007669"/>
    <property type="project" value="InterPro"/>
</dbReference>
<evidence type="ECO:0000256" key="1">
    <source>
        <dbReference type="ARBA" id="ARBA00004496"/>
    </source>
</evidence>
<keyword evidence="3" id="KW-0963">Cytoplasm</keyword>
<comment type="caution">
    <text evidence="7">The sequence shown here is derived from an EMBL/GenBank/DDBJ whole genome shotgun (WGS) entry which is preliminary data.</text>
</comment>
<keyword evidence="8" id="KW-1185">Reference proteome</keyword>
<dbReference type="InterPro" id="IPR011032">
    <property type="entry name" value="GroES-like_sf"/>
</dbReference>
<dbReference type="CDD" id="cd08272">
    <property type="entry name" value="MDR6"/>
    <property type="match status" value="1"/>
</dbReference>
<protein>
    <submittedName>
        <fullName evidence="7">Quinone oxidoreductase</fullName>
    </submittedName>
</protein>
<evidence type="ECO:0000256" key="4">
    <source>
        <dbReference type="ARBA" id="ARBA00022857"/>
    </source>
</evidence>
<dbReference type="PANTHER" id="PTHR44154">
    <property type="entry name" value="QUINONE OXIDOREDUCTASE"/>
    <property type="match status" value="1"/>
</dbReference>
<comment type="subunit">
    <text evidence="2">Homotetramer.</text>
</comment>
<dbReference type="SMART" id="SM00829">
    <property type="entry name" value="PKS_ER"/>
    <property type="match status" value="1"/>
</dbReference>
<dbReference type="InterPro" id="IPR002364">
    <property type="entry name" value="Quin_OxRdtase/zeta-crystal_CS"/>
</dbReference>
<dbReference type="AlphaFoldDB" id="A0A4Q0RYR7"/>
<dbReference type="Proteomes" id="UP000289546">
    <property type="component" value="Unassembled WGS sequence"/>
</dbReference>
<dbReference type="GO" id="GO:0003723">
    <property type="term" value="F:RNA binding"/>
    <property type="evidence" value="ECO:0007669"/>
    <property type="project" value="UniProtKB-KW"/>
</dbReference>
<gene>
    <name evidence="7" type="ORF">XH99_27175</name>
</gene>
<organism evidence="7 8">
    <name type="scientific">Bradyrhizobium nanningense</name>
    <dbReference type="NCBI Taxonomy" id="1325118"/>
    <lineage>
        <taxon>Bacteria</taxon>
        <taxon>Pseudomonadati</taxon>
        <taxon>Pseudomonadota</taxon>
        <taxon>Alphaproteobacteria</taxon>
        <taxon>Hyphomicrobiales</taxon>
        <taxon>Nitrobacteraceae</taxon>
        <taxon>Bradyrhizobium</taxon>
    </lineage>
</organism>
<evidence type="ECO:0000256" key="2">
    <source>
        <dbReference type="ARBA" id="ARBA00011881"/>
    </source>
</evidence>
<dbReference type="Gene3D" id="3.90.180.10">
    <property type="entry name" value="Medium-chain alcohol dehydrogenases, catalytic domain"/>
    <property type="match status" value="1"/>
</dbReference>
<evidence type="ECO:0000256" key="5">
    <source>
        <dbReference type="ARBA" id="ARBA00022884"/>
    </source>
</evidence>
<feature type="domain" description="Enoyl reductase (ER)" evidence="6">
    <location>
        <begin position="10"/>
        <end position="328"/>
    </location>
</feature>
<proteinExistence type="predicted"/>
<evidence type="ECO:0000256" key="3">
    <source>
        <dbReference type="ARBA" id="ARBA00022490"/>
    </source>
</evidence>
<dbReference type="EMBL" id="LBJQ01000087">
    <property type="protein sequence ID" value="RXH25066.1"/>
    <property type="molecule type" value="Genomic_DNA"/>
</dbReference>
<evidence type="ECO:0000313" key="7">
    <source>
        <dbReference type="EMBL" id="RXH25066.1"/>
    </source>
</evidence>
<reference evidence="7 8" key="1">
    <citation type="submission" date="2015-04" db="EMBL/GenBank/DDBJ databases">
        <title>Comparative genomics of rhizobia nodulating Arachis hypogaea in China.</title>
        <authorList>
            <person name="Li Y."/>
        </authorList>
    </citation>
    <scope>NUCLEOTIDE SEQUENCE [LARGE SCALE GENOMIC DNA]</scope>
    <source>
        <strain evidence="7 8">CCBAU 51757</strain>
    </source>
</reference>
<dbReference type="Pfam" id="PF13602">
    <property type="entry name" value="ADH_zinc_N_2"/>
    <property type="match status" value="1"/>
</dbReference>
<dbReference type="SUPFAM" id="SSF50129">
    <property type="entry name" value="GroES-like"/>
    <property type="match status" value="1"/>
</dbReference>
<dbReference type="GO" id="GO:0005737">
    <property type="term" value="C:cytoplasm"/>
    <property type="evidence" value="ECO:0007669"/>
    <property type="project" value="UniProtKB-SubCell"/>
</dbReference>
<evidence type="ECO:0000313" key="8">
    <source>
        <dbReference type="Proteomes" id="UP000289546"/>
    </source>
</evidence>
<sequence length="330" mass="34619">MTTQLTMRAGVLEAHNGPLRLSTISRPEIGPREVLVRMRASGVNPLDTKIHAGTAAHARHPLPAIPGIDLAGIVERSGSEVTRFKRGDEVYGMTGGVGGVQGSLAEFAAVDADLLALKPANLSMREAAALPLIVITAWEGLIDRAGLNAGQKVLIHGGAGGVGHVAVQIARAFGADVFATGSASQRVTIEAFGAIFIDRDSPVEAYVAQHTGGRGFDIVYDTVGGKVLDASFEAVRRFGHVVSALGWGTHALAPLSFRAATYSGVFTLLPLLSGEGRAHHGEILMEATRLVEAGKLVPLLDPRRFTMESVGDAYALIRDRATNGKLVVDV</sequence>
<accession>A0A4Q0RYR7</accession>
<dbReference type="Gene3D" id="3.40.50.720">
    <property type="entry name" value="NAD(P)-binding Rossmann-like Domain"/>
    <property type="match status" value="1"/>
</dbReference>
<dbReference type="Pfam" id="PF08240">
    <property type="entry name" value="ADH_N"/>
    <property type="match status" value="1"/>
</dbReference>
<dbReference type="InterPro" id="IPR013154">
    <property type="entry name" value="ADH-like_N"/>
</dbReference>